<dbReference type="FunFam" id="3.40.1390.30:FF:000001">
    <property type="entry name" value="GTP cyclohydrolase 1 type 2"/>
    <property type="match status" value="1"/>
</dbReference>
<sequence length="301" mass="33751">MISKALFRFQSSFSGKFSLRNYCKMAMGDQKNDLTGLMMNEVITKLEKWAPLSLAESWDNVGLLIEPTEDMPIKNVMLTNDLTEDVVQEAAQKNANLVITYHPNIFQGMKNVTRRNWKERIVLDCIKNNIAVFSPHTSWDNVEGGVNDWLADAFEFTESKPIQPRIENPKLGAGRSLVLKNPLTLMQAVESIKKHTGLSHVRLAMARGRNLESTINTVALCAGSGISVLRSVPADLFFTGEMLHHDLLEACQSGTSVILTNHSDSERGFLDDFQEHLEKVVFDCQVKVFVSKLDKDPLITL</sequence>
<name>A0ABD2MR11_9CUCU</name>
<dbReference type="InterPro" id="IPR002678">
    <property type="entry name" value="DUF34/NIF3"/>
</dbReference>
<dbReference type="PANTHER" id="PTHR13799">
    <property type="entry name" value="NGG1 INTERACTING FACTOR 3"/>
    <property type="match status" value="1"/>
</dbReference>
<evidence type="ECO:0000256" key="3">
    <source>
        <dbReference type="PIRSR" id="PIRSR602678-1"/>
    </source>
</evidence>
<keyword evidence="5" id="KW-1185">Reference proteome</keyword>
<proteinExistence type="inferred from homology"/>
<feature type="binding site" evidence="3">
    <location>
        <position position="262"/>
    </location>
    <ligand>
        <name>a divalent metal cation</name>
        <dbReference type="ChEBI" id="CHEBI:60240"/>
        <label>1</label>
    </ligand>
</feature>
<dbReference type="NCBIfam" id="TIGR00486">
    <property type="entry name" value="YbgI_SA1388"/>
    <property type="match status" value="1"/>
</dbReference>
<dbReference type="AlphaFoldDB" id="A0ABD2MR11"/>
<feature type="binding site" evidence="3">
    <location>
        <position position="102"/>
    </location>
    <ligand>
        <name>a divalent metal cation</name>
        <dbReference type="ChEBI" id="CHEBI:60240"/>
        <label>1</label>
    </ligand>
</feature>
<evidence type="ECO:0000256" key="1">
    <source>
        <dbReference type="ARBA" id="ARBA00006964"/>
    </source>
</evidence>
<evidence type="ECO:0000256" key="2">
    <source>
        <dbReference type="ARBA" id="ARBA00019069"/>
    </source>
</evidence>
<dbReference type="PANTHER" id="PTHR13799:SF13">
    <property type="entry name" value="NIF3-LIKE PROTEIN 1"/>
    <property type="match status" value="1"/>
</dbReference>
<organism evidence="4 5">
    <name type="scientific">Cryptolaemus montrouzieri</name>
    <dbReference type="NCBI Taxonomy" id="559131"/>
    <lineage>
        <taxon>Eukaryota</taxon>
        <taxon>Metazoa</taxon>
        <taxon>Ecdysozoa</taxon>
        <taxon>Arthropoda</taxon>
        <taxon>Hexapoda</taxon>
        <taxon>Insecta</taxon>
        <taxon>Pterygota</taxon>
        <taxon>Neoptera</taxon>
        <taxon>Endopterygota</taxon>
        <taxon>Coleoptera</taxon>
        <taxon>Polyphaga</taxon>
        <taxon>Cucujiformia</taxon>
        <taxon>Coccinelloidea</taxon>
        <taxon>Coccinellidae</taxon>
        <taxon>Scymninae</taxon>
        <taxon>Scymnini</taxon>
        <taxon>Cryptolaemus</taxon>
    </lineage>
</organism>
<feature type="binding site" evidence="3">
    <location>
        <position position="140"/>
    </location>
    <ligand>
        <name>a divalent metal cation</name>
        <dbReference type="ChEBI" id="CHEBI:60240"/>
        <label>1</label>
    </ligand>
</feature>
<dbReference type="EMBL" id="JABFTP020000021">
    <property type="protein sequence ID" value="KAL3268655.1"/>
    <property type="molecule type" value="Genomic_DNA"/>
</dbReference>
<keyword evidence="3" id="KW-0479">Metal-binding</keyword>
<gene>
    <name evidence="4" type="ORF">HHI36_007759</name>
</gene>
<evidence type="ECO:0000313" key="4">
    <source>
        <dbReference type="EMBL" id="KAL3268655.1"/>
    </source>
</evidence>
<dbReference type="InterPro" id="IPR036069">
    <property type="entry name" value="DUF34/NIF3_sf"/>
</dbReference>
<dbReference type="Pfam" id="PF01784">
    <property type="entry name" value="DUF34_NIF3"/>
    <property type="match status" value="1"/>
</dbReference>
<evidence type="ECO:0000313" key="5">
    <source>
        <dbReference type="Proteomes" id="UP001516400"/>
    </source>
</evidence>
<comment type="caution">
    <text evidence="4">The sequence shown here is derived from an EMBL/GenBank/DDBJ whole genome shotgun (WGS) entry which is preliminary data.</text>
</comment>
<dbReference type="Gene3D" id="3.40.1390.30">
    <property type="entry name" value="NIF3 (NGG1p interacting factor 3)-like"/>
    <property type="match status" value="1"/>
</dbReference>
<feature type="binding site" evidence="3">
    <location>
        <position position="266"/>
    </location>
    <ligand>
        <name>a divalent metal cation</name>
        <dbReference type="ChEBI" id="CHEBI:60240"/>
        <label>1</label>
    </ligand>
</feature>
<dbReference type="Proteomes" id="UP001516400">
    <property type="component" value="Unassembled WGS sequence"/>
</dbReference>
<comment type="similarity">
    <text evidence="1">Belongs to the GTP cyclohydrolase I type 2/NIF3 family.</text>
</comment>
<protein>
    <recommendedName>
        <fullName evidence="2">NIF3-like protein 1</fullName>
    </recommendedName>
</protein>
<dbReference type="SUPFAM" id="SSF102705">
    <property type="entry name" value="NIF3 (NGG1p interacting factor 3)-like"/>
    <property type="match status" value="1"/>
</dbReference>
<accession>A0ABD2MR11</accession>
<reference evidence="4 5" key="1">
    <citation type="journal article" date="2021" name="BMC Biol.">
        <title>Horizontally acquired antibacterial genes associated with adaptive radiation of ladybird beetles.</title>
        <authorList>
            <person name="Li H.S."/>
            <person name="Tang X.F."/>
            <person name="Huang Y.H."/>
            <person name="Xu Z.Y."/>
            <person name="Chen M.L."/>
            <person name="Du X.Y."/>
            <person name="Qiu B.Y."/>
            <person name="Chen P.T."/>
            <person name="Zhang W."/>
            <person name="Slipinski A."/>
            <person name="Escalona H.E."/>
            <person name="Waterhouse R.M."/>
            <person name="Zwick A."/>
            <person name="Pang H."/>
        </authorList>
    </citation>
    <scope>NUCLEOTIDE SEQUENCE [LARGE SCALE GENOMIC DNA]</scope>
    <source>
        <strain evidence="4">SYSU2018</strain>
    </source>
</reference>